<organism evidence="2 3">
    <name type="scientific">Noviherbaspirillum galbum</name>
    <dbReference type="NCBI Taxonomy" id="2709383"/>
    <lineage>
        <taxon>Bacteria</taxon>
        <taxon>Pseudomonadati</taxon>
        <taxon>Pseudomonadota</taxon>
        <taxon>Betaproteobacteria</taxon>
        <taxon>Burkholderiales</taxon>
        <taxon>Oxalobacteraceae</taxon>
        <taxon>Noviherbaspirillum</taxon>
    </lineage>
</organism>
<gene>
    <name evidence="2" type="ORF">G3574_11620</name>
</gene>
<protein>
    <submittedName>
        <fullName evidence="2">Uncharacterized protein</fullName>
    </submittedName>
</protein>
<dbReference type="AlphaFoldDB" id="A0A6B3SVS3"/>
<keyword evidence="3" id="KW-1185">Reference proteome</keyword>
<dbReference type="Proteomes" id="UP000482155">
    <property type="component" value="Unassembled WGS sequence"/>
</dbReference>
<evidence type="ECO:0000313" key="2">
    <source>
        <dbReference type="EMBL" id="NEX61729.1"/>
    </source>
</evidence>
<name>A0A6B3SVS3_9BURK</name>
<sequence>MPGSDSSNRPPKALFQSFSWHVNGGHDPAEDLAELAHDVGKGIAVILDLIEDSILSEDNEDSPILDHVHRAALNRMALASARMLTETAGRVIDRNNNEELRRQKKGKTQ</sequence>
<feature type="region of interest" description="Disordered" evidence="1">
    <location>
        <begin position="89"/>
        <end position="109"/>
    </location>
</feature>
<proteinExistence type="predicted"/>
<feature type="compositionally biased region" description="Basic and acidic residues" evidence="1">
    <location>
        <begin position="91"/>
        <end position="101"/>
    </location>
</feature>
<dbReference type="RefSeq" id="WP_163963213.1">
    <property type="nucleotide sequence ID" value="NZ_JAAIVB010000037.1"/>
</dbReference>
<evidence type="ECO:0000256" key="1">
    <source>
        <dbReference type="SAM" id="MobiDB-lite"/>
    </source>
</evidence>
<accession>A0A6B3SVS3</accession>
<evidence type="ECO:0000313" key="3">
    <source>
        <dbReference type="Proteomes" id="UP000482155"/>
    </source>
</evidence>
<comment type="caution">
    <text evidence="2">The sequence shown here is derived from an EMBL/GenBank/DDBJ whole genome shotgun (WGS) entry which is preliminary data.</text>
</comment>
<reference evidence="2 3" key="1">
    <citation type="submission" date="2020-02" db="EMBL/GenBank/DDBJ databases">
        <authorList>
            <person name="Kim M.K."/>
        </authorList>
    </citation>
    <scope>NUCLEOTIDE SEQUENCE [LARGE SCALE GENOMIC DNA]</scope>
    <source>
        <strain evidence="2 3">17J57-3</strain>
    </source>
</reference>
<dbReference type="EMBL" id="JAAIVB010000037">
    <property type="protein sequence ID" value="NEX61729.1"/>
    <property type="molecule type" value="Genomic_DNA"/>
</dbReference>